<dbReference type="InterPro" id="IPR006059">
    <property type="entry name" value="SBP"/>
</dbReference>
<evidence type="ECO:0000313" key="3">
    <source>
        <dbReference type="EMBL" id="MEQ4484348.1"/>
    </source>
</evidence>
<dbReference type="Pfam" id="PF13416">
    <property type="entry name" value="SBP_bac_8"/>
    <property type="match status" value="1"/>
</dbReference>
<gene>
    <name evidence="3" type="ORF">QJS35_18280</name>
</gene>
<keyword evidence="4" id="KW-1185">Reference proteome</keyword>
<feature type="signal peptide" evidence="2">
    <location>
        <begin position="1"/>
        <end position="19"/>
    </location>
</feature>
<reference evidence="3 4" key="1">
    <citation type="journal article" date="2023" name="Genome Announc.">
        <title>Pan-Genome Analyses of the Genus Cohnella and Proposal of the Novel Species Cohnella silvisoli sp. nov., Isolated from Forest Soil.</title>
        <authorList>
            <person name="Wang C."/>
            <person name="Mao L."/>
            <person name="Bao G."/>
            <person name="Zhu H."/>
        </authorList>
    </citation>
    <scope>NUCLEOTIDE SEQUENCE [LARGE SCALE GENOMIC DNA]</scope>
    <source>
        <strain evidence="3 4">NL03-T5-1</strain>
    </source>
</reference>
<dbReference type="PANTHER" id="PTHR43649">
    <property type="entry name" value="ARABINOSE-BINDING PROTEIN-RELATED"/>
    <property type="match status" value="1"/>
</dbReference>
<dbReference type="RefSeq" id="WP_232186726.1">
    <property type="nucleotide sequence ID" value="NZ_JAIOAP010000009.1"/>
</dbReference>
<dbReference type="PROSITE" id="PS51257">
    <property type="entry name" value="PROKAR_LIPOPROTEIN"/>
    <property type="match status" value="1"/>
</dbReference>
<name>A0ABV1KW53_9BACL</name>
<dbReference type="SUPFAM" id="SSF53850">
    <property type="entry name" value="Periplasmic binding protein-like II"/>
    <property type="match status" value="1"/>
</dbReference>
<feature type="chain" id="PRO_5045689001" evidence="2">
    <location>
        <begin position="20"/>
        <end position="450"/>
    </location>
</feature>
<accession>A0ABV1KW53</accession>
<evidence type="ECO:0000256" key="2">
    <source>
        <dbReference type="SAM" id="SignalP"/>
    </source>
</evidence>
<comment type="caution">
    <text evidence="3">The sequence shown here is derived from an EMBL/GenBank/DDBJ whole genome shotgun (WGS) entry which is preliminary data.</text>
</comment>
<evidence type="ECO:0000313" key="4">
    <source>
        <dbReference type="Proteomes" id="UP001493487"/>
    </source>
</evidence>
<dbReference type="Gene3D" id="3.40.190.10">
    <property type="entry name" value="Periplasmic binding protein-like II"/>
    <property type="match status" value="2"/>
</dbReference>
<sequence length="450" mass="48822">MKRWLALSSAVLLMMAILAACGGNNGNSASESASPSASGAASEPSASAQDSSSGVSDEAFTLSIGYWIDDVNGYFNAVTSKFKEKYPNAEIKLNKQPGDKYGELLATKLAAGQGDDIIFNQAVKEFAKAGYLVDLSEQPWVSRMNATAKNAVTYQGKQYGAVYETNTFGVYYNKKIFSEQGLTPPKTWDEFIQLGEKLLAAGITPVVGGFKDAWTIGGPWISIGETSFFAKNPNFEIDIYHGKSKINGPEIQDALERFKEMTDKGFWNKNALSIGYDQSVQEFIDGKAAMHIMGSWTPGVVDSKTKEMELGFFPIPGRNGEIVMSAGVDKQIGINTNSANVEKSKELLSLMLSKEMLELYSKNVALTAFTDVNPEYSLSGMTETQAALSSADQLNINVGDRLTNSARDSLNKALSLILAGIDYKPALEEAERNYEKDKGTLNPDDYPASN</sequence>
<feature type="region of interest" description="Disordered" evidence="1">
    <location>
        <begin position="28"/>
        <end position="53"/>
    </location>
</feature>
<dbReference type="EMBL" id="JASKHM010000010">
    <property type="protein sequence ID" value="MEQ4484348.1"/>
    <property type="molecule type" value="Genomic_DNA"/>
</dbReference>
<dbReference type="InterPro" id="IPR050490">
    <property type="entry name" value="Bact_solute-bd_prot1"/>
</dbReference>
<protein>
    <submittedName>
        <fullName evidence="3">Extracellular solute-binding protein</fullName>
    </submittedName>
</protein>
<dbReference type="Proteomes" id="UP001493487">
    <property type="component" value="Unassembled WGS sequence"/>
</dbReference>
<organism evidence="3 4">
    <name type="scientific">Cohnella silvisoli</name>
    <dbReference type="NCBI Taxonomy" id="2873699"/>
    <lineage>
        <taxon>Bacteria</taxon>
        <taxon>Bacillati</taxon>
        <taxon>Bacillota</taxon>
        <taxon>Bacilli</taxon>
        <taxon>Bacillales</taxon>
        <taxon>Paenibacillaceae</taxon>
        <taxon>Cohnella</taxon>
    </lineage>
</organism>
<evidence type="ECO:0000256" key="1">
    <source>
        <dbReference type="SAM" id="MobiDB-lite"/>
    </source>
</evidence>
<proteinExistence type="predicted"/>
<keyword evidence="2" id="KW-0732">Signal</keyword>